<dbReference type="OMA" id="KQEAWPP"/>
<dbReference type="AlphaFoldDB" id="A0A090N8P6"/>
<dbReference type="ExpressionAtlas" id="A0A090N8P6">
    <property type="expression patterns" value="baseline and differential"/>
</dbReference>
<dbReference type="InterPro" id="IPR052865">
    <property type="entry name" value="Zinc_finger_BED"/>
</dbReference>
<dbReference type="Antibodypedia" id="18604">
    <property type="antibodies" value="84 antibodies from 17 providers"/>
</dbReference>
<protein>
    <submittedName>
        <fullName evidence="1">Chromosome 7 open reading frame 29</fullName>
    </submittedName>
</protein>
<dbReference type="DNASU" id="113763"/>
<dbReference type="OrthoDB" id="1607513at2759"/>
<organism evidence="1">
    <name type="scientific">Homo sapiens</name>
    <name type="common">Human</name>
    <dbReference type="NCBI Taxonomy" id="9606"/>
    <lineage>
        <taxon>Eukaryota</taxon>
        <taxon>Metazoa</taxon>
        <taxon>Chordata</taxon>
        <taxon>Craniata</taxon>
        <taxon>Vertebrata</taxon>
        <taxon>Euteleostomi</taxon>
        <taxon>Mammalia</taxon>
        <taxon>Eutheria</taxon>
        <taxon>Euarchontoglires</taxon>
        <taxon>Primates</taxon>
        <taxon>Haplorrhini</taxon>
        <taxon>Catarrhini</taxon>
        <taxon>Hominidae</taxon>
        <taxon>Homo</taxon>
    </lineage>
</organism>
<dbReference type="SMR" id="A0A090N8P6"/>
<evidence type="ECO:0000313" key="2">
    <source>
        <dbReference type="EMBL" id="EAW54126.1"/>
    </source>
</evidence>
<accession>A0A090N8P6</accession>
<evidence type="ECO:0000313" key="1">
    <source>
        <dbReference type="EMBL" id="EAL24471.1"/>
    </source>
</evidence>
<sequence length="236" mass="26352">MVVREASAAQASLSQVLPQLRYLHIFLEQVHTHFQEQSVGERGAAIQLAEGLARQLCTDCQLNKLFYREEFVLATLLDPCFKGKIEAILPWGPTDIDHWKQVLVYKVKEIRVSEYSLNSPSPLQSPRGLCVDPTRVAKSSGVEGRSQGEPLQSSSHSGAFLLAQREKGLLESMGLLASERSGGSLSTKSHWASIIVKKYLWENETVGAQDDPLAYWEKKREAWPPSICLTPHRSLL</sequence>
<reference evidence="1" key="2">
    <citation type="journal article" date="2003" name="Science">
        <title>Human chromosome 7: DNA sequence and biology.</title>
        <authorList>
            <person name="Scherer S.W."/>
            <person name="Cheung J."/>
            <person name="MacDonald J.R."/>
            <person name="Osborne L.R."/>
            <person name="Nakabayashi K."/>
            <person name="Herbrick J.A."/>
            <person name="Carson A.R."/>
            <person name="Parker-Katiraee L."/>
            <person name="Skaug J."/>
            <person name="Khaja R."/>
            <person name="Zhang J."/>
            <person name="Hudek A.K."/>
            <person name="Li M."/>
            <person name="Haddad M."/>
            <person name="Duggan G.E."/>
            <person name="Fernandez B.A."/>
            <person name="Kanematsu E."/>
            <person name="Gentles S."/>
            <person name="Christopoulos C.C."/>
            <person name="Choufani S."/>
            <person name="Kwasnicka D."/>
            <person name="Zheng X.H."/>
            <person name="Lai Z."/>
            <person name="Nusskern D."/>
            <person name="Zhang Q."/>
            <person name="Gu Z."/>
            <person name="Lu F."/>
            <person name="Zeesman S."/>
            <person name="Nowaczyk M.J."/>
            <person name="Teshima I."/>
            <person name="Chitayat D."/>
            <person name="Shuman C."/>
            <person name="Weksberg R."/>
            <person name="Zackai E.H."/>
            <person name="Grebe T.A."/>
            <person name="Cox S.R."/>
            <person name="Kirkpatrick S.J."/>
            <person name="Rahman N."/>
            <person name="Friedman J.M."/>
            <person name="Heng H.H."/>
            <person name="Pelicci P.G."/>
            <person name="Lo-Coco F."/>
            <person name="Belloni E."/>
            <person name="Shaffer L.G."/>
            <person name="Pober B."/>
            <person name="Morton C.C."/>
            <person name="Gusella J.F."/>
            <person name="Bruns G.A."/>
            <person name="Korf B.R."/>
            <person name="Quade B.J."/>
            <person name="Ligon A.H."/>
            <person name="Ferguson H."/>
            <person name="Higgins A.W."/>
            <person name="Leach N.T."/>
            <person name="Herrick S.R."/>
            <person name="Lemyre E."/>
            <person name="Farra C.G."/>
            <person name="Kim H.G."/>
            <person name="Summers A.M."/>
            <person name="Gripp K.W."/>
            <person name="Roberts W."/>
            <person name="Szatmari P."/>
            <person name="Winsor E.J."/>
            <person name="Grzeschik K.H."/>
            <person name="Teebi A."/>
            <person name="Minassian B.A."/>
            <person name="Kere J."/>
            <person name="Armengol L."/>
            <person name="Pujana M.A."/>
            <person name="Estivill X."/>
            <person name="Wilson M.D."/>
            <person name="Koop B.F."/>
            <person name="Tosi S."/>
            <person name="Moore G.E."/>
            <person name="Boright A.P."/>
            <person name="Zlotorynski E."/>
            <person name="Kerem B."/>
            <person name="Kroisel P.M."/>
            <person name="Petek E."/>
            <person name="Oscier D.G."/>
            <person name="Mould S.J."/>
            <person name="Dohner H."/>
            <person name="Dohner K."/>
            <person name="Rommens J.M."/>
            <person name="Vincent J.B."/>
            <person name="Venter J.C."/>
            <person name="Li P.W."/>
            <person name="Mural R.J."/>
            <person name="Adams M.D."/>
            <person name="Tsui L.C."/>
        </authorList>
    </citation>
    <scope>NUCLEOTIDE SEQUENCE [LARGE SCALE GENOMIC DNA]</scope>
</reference>
<reference evidence="2" key="1">
    <citation type="journal article" date="2001" name="Science">
        <title>The sequence of the human genome.</title>
        <authorList>
            <person name="Venter J.C."/>
            <person name="Adams M.D."/>
            <person name="Myers E.W."/>
            <person name="Li P.W."/>
            <person name="Mural R.J."/>
            <person name="Sutton G.G."/>
            <person name="Smith H.O."/>
            <person name="Yandell M."/>
            <person name="Evans C.A."/>
            <person name="Holt R.A."/>
            <person name="Gocayne J.D."/>
            <person name="Amanatides P."/>
            <person name="Ballew R.M."/>
            <person name="Huson D.H."/>
            <person name="Wortman J.R."/>
            <person name="Zhang Q."/>
            <person name="Kodira C.D."/>
            <person name="Zheng X.H."/>
            <person name="Chen L."/>
            <person name="Skupski M."/>
            <person name="Subramanian G."/>
            <person name="Thomas P.D."/>
            <person name="Zhang J."/>
            <person name="Gabor Miklos G.L."/>
            <person name="Nelson C."/>
            <person name="Broder S."/>
            <person name="Clark A.G."/>
            <person name="Nadeau J."/>
            <person name="McKusick V.A."/>
            <person name="Zinder N."/>
            <person name="Levine A.J."/>
            <person name="Roberts R.J."/>
            <person name="Simon M."/>
            <person name="Slayman C."/>
            <person name="Hunkapiller M."/>
            <person name="Bolanos R."/>
            <person name="Delcher A."/>
            <person name="Dew I."/>
            <person name="Fasulo D."/>
            <person name="Flanigan M."/>
            <person name="Florea L."/>
            <person name="Halpern A."/>
            <person name="Hannenhalli S."/>
            <person name="Kravitz S."/>
            <person name="Levy S."/>
            <person name="Mobarry C."/>
            <person name="Reinert K."/>
            <person name="Remington K."/>
            <person name="Abu-Threideh J."/>
            <person name="Beasley E."/>
            <person name="Biddick K."/>
            <person name="Bonazzi V."/>
            <person name="Brandon R."/>
            <person name="Cargill M."/>
            <person name="Chandramouliswaran I."/>
            <person name="Charlab R."/>
            <person name="Chaturvedi K."/>
            <person name="Deng Z."/>
            <person name="Di Francesco V."/>
            <person name="Dunn P."/>
            <person name="Eilbeck K."/>
            <person name="Evangelista C."/>
            <person name="Gabrielian A.E."/>
            <person name="Gan W."/>
            <person name="Ge W."/>
            <person name="Gong F."/>
            <person name="Gu Z."/>
            <person name="Guan P."/>
            <person name="Heiman T.J."/>
            <person name="Higgins M.E."/>
            <person name="Ji R.R."/>
            <person name="Ke Z."/>
            <person name="Ketchum K.A."/>
            <person name="Lai Z."/>
            <person name="Lei Y."/>
            <person name="Li Z."/>
            <person name="Li J."/>
            <person name="Liang Y."/>
            <person name="Lin X."/>
            <person name="Lu F."/>
            <person name="Merkulov G.V."/>
            <person name="Milshina N."/>
            <person name="Moore H.M."/>
            <person name="Naik A.K."/>
            <person name="Narayan V.A."/>
            <person name="Neelam B."/>
            <person name="Nusskern D."/>
            <person name="Rusch D.B."/>
            <person name="Salzberg S."/>
            <person name="Shao W."/>
            <person name="Shue B."/>
            <person name="Sun J."/>
            <person name="Wang Z."/>
            <person name="Wang A."/>
            <person name="Wang X."/>
            <person name="Wang J."/>
            <person name="Wei M."/>
            <person name="Wides R."/>
            <person name="Xiao C."/>
            <person name="Yan C."/>
            <person name="Yao A."/>
            <person name="Ye J."/>
            <person name="Zhan M."/>
            <person name="Zhang W."/>
            <person name="Zhang H."/>
            <person name="Zhao Q."/>
            <person name="Zheng L."/>
            <person name="Zhong F."/>
            <person name="Zhong W."/>
            <person name="Zhu S."/>
            <person name="Zhao S."/>
            <person name="Gilbert D."/>
            <person name="Baumhueter S."/>
            <person name="Spier G."/>
            <person name="Carter C."/>
            <person name="Cravchik A."/>
            <person name="Woodage T."/>
            <person name="Ali F."/>
            <person name="An H."/>
            <person name="Awe A."/>
            <person name="Baldwin D."/>
            <person name="Baden H."/>
            <person name="Barnstead M."/>
            <person name="Barrow I."/>
            <person name="Beeson K."/>
            <person name="Busam D."/>
            <person name="Carver A."/>
            <person name="Center A."/>
            <person name="Cheng M.L."/>
            <person name="Curry L."/>
            <person name="Danaher S."/>
            <person name="Davenport L."/>
            <person name="Desilets R."/>
            <person name="Dietz S."/>
            <person name="Dodson K."/>
            <person name="Doup L."/>
            <person name="Ferriera S."/>
            <person name="Garg N."/>
            <person name="Gluecksmann A."/>
            <person name="Hart B."/>
            <person name="Haynes J."/>
            <person name="Haynes C."/>
            <person name="Heiner C."/>
            <person name="Hladun S."/>
            <person name="Hostin D."/>
            <person name="Houck J."/>
            <person name="Howland T."/>
            <person name="Ibegwam C."/>
            <person name="Johnson J."/>
            <person name="Kalush F."/>
            <person name="Kline L."/>
            <person name="Koduru S."/>
            <person name="Love A."/>
            <person name="Mann F."/>
            <person name="May D."/>
            <person name="McCawley S."/>
            <person name="McIntosh T."/>
            <person name="McMullen I."/>
            <person name="Moy M."/>
            <person name="Moy L."/>
            <person name="Murphy B."/>
            <person name="Nelson K."/>
            <person name="Pfannkoch C."/>
            <person name="Pratts E."/>
            <person name="Puri V."/>
            <person name="Qureshi H."/>
            <person name="Reardon M."/>
            <person name="Rodriguez R."/>
            <person name="Rogers Y.H."/>
            <person name="Romblad D."/>
            <person name="Ruhfel B."/>
            <person name="Scott R."/>
            <person name="Sitter C."/>
            <person name="Smallwood M."/>
            <person name="Stewart E."/>
            <person name="Strong R."/>
            <person name="Suh E."/>
            <person name="Thomas R."/>
            <person name="Tint N.N."/>
            <person name="Tse S."/>
            <person name="Vech C."/>
            <person name="Wang G."/>
            <person name="Wetter J."/>
            <person name="Williams S."/>
            <person name="Williams M."/>
            <person name="Windsor S."/>
            <person name="Winn-Deen E."/>
            <person name="Wolfe K."/>
            <person name="Zaveri J."/>
            <person name="Zaveri K."/>
            <person name="Abril J.F."/>
            <person name="Guigo R."/>
            <person name="Campbell M.J."/>
            <person name="Sjolander K.V."/>
            <person name="Karlak B."/>
            <person name="Kejariwal A."/>
            <person name="Mi H."/>
            <person name="Lazareva B."/>
            <person name="Hatton T."/>
            <person name="Narechania A."/>
            <person name="Diemer K."/>
            <person name="Muruganujan A."/>
            <person name="Guo N."/>
            <person name="Sato S."/>
            <person name="Bafna V."/>
            <person name="Istrail S."/>
            <person name="Lippert R."/>
            <person name="Schwartz R."/>
            <person name="Walenz B."/>
            <person name="Yooseph S."/>
            <person name="Allen D."/>
            <person name="Basu A."/>
            <person name="Baxendale J."/>
            <person name="Blick L."/>
            <person name="Caminha M."/>
            <person name="Carnes-Stine J."/>
            <person name="Caulk P."/>
            <person name="Chiang Y.H."/>
            <person name="Coyne M."/>
            <person name="Dahlke C."/>
            <person name="Mays A."/>
            <person name="Dombroski M."/>
            <person name="Donnelly M."/>
            <person name="Ely D."/>
            <person name="Esparham S."/>
            <person name="Fosler C."/>
            <person name="Gire H."/>
            <person name="Glanowski S."/>
            <person name="Glasser K."/>
            <person name="Glodek A."/>
            <person name="Gorokhov M."/>
            <person name="Graham K."/>
            <person name="Gropman B."/>
            <person name="Harris M."/>
            <person name="Heil J."/>
            <person name="Henderson S."/>
            <person name="Hoover J."/>
            <person name="Jennings D."/>
            <person name="Jordan C."/>
            <person name="Jordan J."/>
            <person name="Kasha J."/>
            <person name="Kagan L."/>
            <person name="Kraft C."/>
            <person name="Levitsky A."/>
            <person name="Lewis M."/>
            <person name="Liu X."/>
            <person name="Lopez J."/>
            <person name="Ma D."/>
            <person name="Majoros W."/>
            <person name="McDaniel J."/>
            <person name="Murphy S."/>
            <person name="Newman M."/>
            <person name="Nguyen T."/>
            <person name="Nguyen N."/>
            <person name="Nodell M."/>
            <person name="Pan S."/>
            <person name="Peck J."/>
            <person name="Peterson M."/>
            <person name="Rowe W."/>
            <person name="Sanders R."/>
            <person name="Scott J."/>
            <person name="Simpson M."/>
            <person name="Smith T."/>
            <person name="Sprague A."/>
            <person name="Stockwell T."/>
            <person name="Turner R."/>
            <person name="Venter E."/>
            <person name="Wang M."/>
            <person name="Wen M."/>
            <person name="Wu D."/>
            <person name="Wu M."/>
            <person name="Xia A."/>
            <person name="Zandieh A."/>
            <person name="Zhu X."/>
        </authorList>
    </citation>
    <scope>NUCLEOTIDE SEQUENCE</scope>
</reference>
<proteinExistence type="predicted"/>
<gene>
    <name evidence="1" type="primary">C7orf29</name>
    <name evidence="2" type="ORF">hCG_2039576</name>
    <name evidence="1" type="ORF">tcag7.1155</name>
</gene>
<dbReference type="PANTHER" id="PTHR47241">
    <property type="entry name" value="FINGER PROTEIN, PUTATIVE-RELATED"/>
    <property type="match status" value="1"/>
</dbReference>
<dbReference type="PANTHER" id="PTHR47241:SF3">
    <property type="entry name" value="HAT C-TERMINAL DIMERISATION DOMAIN-CONTAINING PROTEIN"/>
    <property type="match status" value="1"/>
</dbReference>
<dbReference type="EMBL" id="CH471173">
    <property type="protein sequence ID" value="EAW54126.1"/>
    <property type="molecule type" value="Genomic_DNA"/>
</dbReference>
<dbReference type="HOGENOM" id="CLU_1158601_0_0_1"/>
<dbReference type="EMBL" id="AACC02000108">
    <property type="protein sequence ID" value="EAL24471.1"/>
    <property type="molecule type" value="Genomic_DNA"/>
</dbReference>
<dbReference type="VEuPathDB" id="HostDB:ENSG00000188707"/>
<reference evidence="1" key="3">
    <citation type="submission" date="2004-06" db="EMBL/GenBank/DDBJ databases">
        <authorList>
            <person name="Scherer S.W."/>
            <person name="Cheung J."/>
            <person name="MacDonald J.R."/>
            <person name="Osborne L.R."/>
            <person name="Nakabayashi K."/>
            <person name="Herbrick J.-A."/>
            <person name="Carson A.R."/>
            <person name="Parker-Katiraee L."/>
            <person name="Skaug J."/>
            <person name="Khaja R."/>
            <person name="Zhang J."/>
            <person name="Hudek A.K."/>
            <person name="Li M."/>
            <person name="Haddad M."/>
            <person name="Duggan G.E."/>
            <person name="Fernandez B.A."/>
            <person name="Kanematsu E."/>
            <person name="Gentles S."/>
            <person name="Christopoulos C.C."/>
            <person name="Choufani S."/>
            <person name="Kwasnicka D."/>
            <person name="Zheng X.H."/>
            <person name="Nusskern D."/>
            <person name="Zhang Q."/>
            <person name="Gu Z."/>
            <person name="Lu F."/>
            <person name="Zeesman S."/>
            <person name="Teshima I."/>
            <person name="Chitayat D."/>
            <person name="Shuman C."/>
            <person name="Weksberg R."/>
            <person name="Zackai E.H."/>
            <person name="Grebe T.A."/>
            <person name="Cox S.R."/>
            <person name="Kirkpatrick S.J."/>
            <person name="Rahman N."/>
            <person name="Friedman J.M."/>
            <person name="Heng H.H.Q."/>
            <person name="Pelicci P."/>
            <person name="Lococo F."/>
            <person name="Belloni E."/>
            <person name="Shaffer L.G."/>
            <person name="Morton C.C."/>
            <person name="Pober B."/>
            <person name="Gusella J."/>
            <person name="Bruns G."/>
            <person name="Korf B.R."/>
            <person name="Quade B.J."/>
            <person name="Ligon A.H."/>
            <person name="Ferguson H."/>
            <person name="Higgins A.W."/>
            <person name="Leach N.T."/>
            <person name="Herrick S.R."/>
            <person name="Lemyre E."/>
            <person name="Farra C.G."/>
            <person name="Kim H.-G."/>
            <person name="Summers A.M."/>
            <person name="Gripp K.W."/>
            <person name="Roberts W."/>
            <person name="Szatmari P."/>
            <person name="Winsor E.J.T."/>
            <person name="Grzeschik K.-H."/>
            <person name="Teebi A."/>
            <person name="Minassian B.A."/>
            <person name="Kere J."/>
            <person name="Armengol L."/>
            <person name="Pujana M.Angel."/>
            <person name="Estivill X."/>
            <person name="Wilson M.D."/>
            <person name="Koop B.F."/>
            <person name="Tosi S."/>
            <person name="Moore G.E."/>
            <person name="Boright A.P."/>
            <person name="Zlotorynski E."/>
            <person name="Kerem B."/>
            <person name="Kroisel P.M."/>
            <person name="Petek E."/>
            <person name="Oscier D.G."/>
            <person name="Mould S.J."/>
            <person name="Doehner H."/>
            <person name="Doehner K."/>
            <person name="Rommens J.M."/>
            <person name="Vincent J.B."/>
            <person name="Venter J.C."/>
            <person name="Li P.W."/>
            <person name="Mural R.J."/>
            <person name="Adams M.D."/>
            <person name="Tsui L.-C."/>
        </authorList>
    </citation>
    <scope>NUCLEOTIDE SEQUENCE</scope>
</reference>
<reference evidence="2" key="4">
    <citation type="submission" date="2005-09" db="EMBL/GenBank/DDBJ databases">
        <authorList>
            <person name="Mural R.J."/>
            <person name="Istrail S."/>
            <person name="Sutton G."/>
            <person name="Florea L."/>
            <person name="Halpern A.L."/>
            <person name="Mobarry C.M."/>
            <person name="Lippert R."/>
            <person name="Walenz B."/>
            <person name="Shatkay H."/>
            <person name="Dew I."/>
            <person name="Miller J.R."/>
            <person name="Flanigan M.J."/>
            <person name="Edwards N.J."/>
            <person name="Bolanos R."/>
            <person name="Fasulo D."/>
            <person name="Halldorsson B.V."/>
            <person name="Hannenhalli S."/>
            <person name="Turner R."/>
            <person name="Yooseph S."/>
            <person name="Lu F."/>
            <person name="Nusskern D.R."/>
            <person name="Shue B.C."/>
            <person name="Zheng X.H."/>
            <person name="Zhong F."/>
            <person name="Delcher A.L."/>
            <person name="Huson D.H."/>
            <person name="Kravitz S.A."/>
            <person name="Mouchard L."/>
            <person name="Reinert K."/>
            <person name="Remington K.A."/>
            <person name="Clark A.G."/>
            <person name="Waterman M.S."/>
            <person name="Eichler E.E."/>
            <person name="Adams M.D."/>
            <person name="Hunkapiller M.W."/>
            <person name="Myers E.W."/>
            <person name="Venter J.C."/>
        </authorList>
    </citation>
    <scope>NUCLEOTIDE SEQUENCE</scope>
</reference>
<name>A0A090N8P6_HUMAN</name>
<dbReference type="BioGRID-ORCS" id="113763">
    <property type="hits" value="11 hits in 1121 CRISPR screens"/>
</dbReference>